<keyword evidence="3" id="KW-1185">Reference proteome</keyword>
<feature type="domain" description="Formyl transferase N-terminal" evidence="1">
    <location>
        <begin position="27"/>
        <end position="183"/>
    </location>
</feature>
<dbReference type="RefSeq" id="WP_069189873.1">
    <property type="nucleotide sequence ID" value="NZ_FLYE01000046.1"/>
</dbReference>
<accession>A0A1C3RKL9</accession>
<dbReference type="OrthoDB" id="9802815at2"/>
<sequence length="203" mass="22701">MRTKPLKTVALLARQPGLNVLKDYLLHSKDIDLKCVFTHGKLPKAEGGETRDDFEVFQDLCKAHNIPLHAVDYPEAKDISPYLPEDEIDMMVSLSWRYLVPQHVLDRFKVGTTNLHRGYLPTYGGAEPVRRAIEAGETSVSITAHEMTIEIDGGDKLAEVHLPIAPCPSEQSPSDYAEVVKKQLEPLYPDLCNLAIKSWLARG</sequence>
<organism evidence="2 3">
    <name type="scientific">Candidatus Terasakiella magnetica</name>
    <dbReference type="NCBI Taxonomy" id="1867952"/>
    <lineage>
        <taxon>Bacteria</taxon>
        <taxon>Pseudomonadati</taxon>
        <taxon>Pseudomonadota</taxon>
        <taxon>Alphaproteobacteria</taxon>
        <taxon>Rhodospirillales</taxon>
        <taxon>Terasakiellaceae</taxon>
        <taxon>Terasakiella</taxon>
    </lineage>
</organism>
<reference evidence="2 3" key="1">
    <citation type="submission" date="2016-07" db="EMBL/GenBank/DDBJ databases">
        <authorList>
            <person name="Lefevre C.T."/>
        </authorList>
    </citation>
    <scope>NUCLEOTIDE SEQUENCE [LARGE SCALE GENOMIC DNA]</scope>
    <source>
        <strain evidence="2">PR1</strain>
    </source>
</reference>
<dbReference type="Proteomes" id="UP000231658">
    <property type="component" value="Unassembled WGS sequence"/>
</dbReference>
<dbReference type="Pfam" id="PF00551">
    <property type="entry name" value="Formyl_trans_N"/>
    <property type="match status" value="1"/>
</dbReference>
<evidence type="ECO:0000313" key="3">
    <source>
        <dbReference type="Proteomes" id="UP000231658"/>
    </source>
</evidence>
<protein>
    <recommendedName>
        <fullName evidence="1">Formyl transferase N-terminal domain-containing protein</fullName>
    </recommendedName>
</protein>
<evidence type="ECO:0000313" key="2">
    <source>
        <dbReference type="EMBL" id="SCA57870.1"/>
    </source>
</evidence>
<dbReference type="AlphaFoldDB" id="A0A1C3RKL9"/>
<dbReference type="PANTHER" id="PTHR11138">
    <property type="entry name" value="METHIONYL-TRNA FORMYLTRANSFERASE"/>
    <property type="match status" value="1"/>
</dbReference>
<dbReference type="STRING" id="1867952.MTBPR1_70142"/>
<dbReference type="InterPro" id="IPR002376">
    <property type="entry name" value="Formyl_transf_N"/>
</dbReference>
<dbReference type="Gene3D" id="3.40.50.12230">
    <property type="match status" value="1"/>
</dbReference>
<gene>
    <name evidence="2" type="ORF">MTBPR1_70142</name>
</gene>
<dbReference type="InterPro" id="IPR036477">
    <property type="entry name" value="Formyl_transf_N_sf"/>
</dbReference>
<proteinExistence type="predicted"/>
<name>A0A1C3RKL9_9PROT</name>
<evidence type="ECO:0000259" key="1">
    <source>
        <dbReference type="Pfam" id="PF00551"/>
    </source>
</evidence>
<dbReference type="SUPFAM" id="SSF53328">
    <property type="entry name" value="Formyltransferase"/>
    <property type="match status" value="1"/>
</dbReference>
<dbReference type="PANTHER" id="PTHR11138:SF5">
    <property type="entry name" value="METHIONYL-TRNA FORMYLTRANSFERASE, MITOCHONDRIAL"/>
    <property type="match status" value="1"/>
</dbReference>
<dbReference type="EMBL" id="FLYE01000046">
    <property type="protein sequence ID" value="SCA57870.1"/>
    <property type="molecule type" value="Genomic_DNA"/>
</dbReference>
<dbReference type="GO" id="GO:0004479">
    <property type="term" value="F:methionyl-tRNA formyltransferase activity"/>
    <property type="evidence" value="ECO:0007669"/>
    <property type="project" value="TreeGrafter"/>
</dbReference>